<dbReference type="Gene3D" id="1.10.10.10">
    <property type="entry name" value="Winged helix-like DNA-binding domain superfamily/Winged helix DNA-binding domain"/>
    <property type="match status" value="1"/>
</dbReference>
<organism evidence="4 5">
    <name type="scientific">Nocardioides cavernaquae</name>
    <dbReference type="NCBI Taxonomy" id="2321396"/>
    <lineage>
        <taxon>Bacteria</taxon>
        <taxon>Bacillati</taxon>
        <taxon>Actinomycetota</taxon>
        <taxon>Actinomycetes</taxon>
        <taxon>Propionibacteriales</taxon>
        <taxon>Nocardioidaceae</taxon>
        <taxon>Nocardioides</taxon>
    </lineage>
</organism>
<accession>A0A3A5HBD9</accession>
<dbReference type="Proteomes" id="UP000276542">
    <property type="component" value="Unassembled WGS sequence"/>
</dbReference>
<dbReference type="SUPFAM" id="SSF46767">
    <property type="entry name" value="Methylated DNA-protein cysteine methyltransferase, C-terminal domain"/>
    <property type="match status" value="1"/>
</dbReference>
<dbReference type="Pfam" id="PF07510">
    <property type="entry name" value="GmrSD_C"/>
    <property type="match status" value="1"/>
</dbReference>
<proteinExistence type="predicted"/>
<protein>
    <submittedName>
        <fullName evidence="4">DUF262 domain-containing protein</fullName>
    </submittedName>
</protein>
<evidence type="ECO:0000259" key="3">
    <source>
        <dbReference type="Pfam" id="PF18755"/>
    </source>
</evidence>
<dbReference type="RefSeq" id="WP_120061387.1">
    <property type="nucleotide sequence ID" value="NZ_QYRP01000002.1"/>
</dbReference>
<comment type="caution">
    <text evidence="4">The sequence shown here is derived from an EMBL/GenBank/DDBJ whole genome shotgun (WGS) entry which is preliminary data.</text>
</comment>
<dbReference type="InterPro" id="IPR004919">
    <property type="entry name" value="GmrSD_N"/>
</dbReference>
<dbReference type="Pfam" id="PF03235">
    <property type="entry name" value="GmrSD_N"/>
    <property type="match status" value="1"/>
</dbReference>
<name>A0A3A5HBD9_9ACTN</name>
<feature type="domain" description="RAMA" evidence="3">
    <location>
        <begin position="604"/>
        <end position="694"/>
    </location>
</feature>
<dbReference type="AlphaFoldDB" id="A0A3A5HBD9"/>
<dbReference type="InterPro" id="IPR036217">
    <property type="entry name" value="MethylDNA_cys_MeTrfase_DNAb"/>
</dbReference>
<gene>
    <name evidence="4" type="ORF">D4739_15160</name>
</gene>
<feature type="domain" description="GmrSD restriction endonucleases N-terminal" evidence="1">
    <location>
        <begin position="18"/>
        <end position="239"/>
    </location>
</feature>
<dbReference type="InterPro" id="IPR036388">
    <property type="entry name" value="WH-like_DNA-bd_sf"/>
</dbReference>
<reference evidence="5" key="1">
    <citation type="submission" date="2018-09" db="EMBL/GenBank/DDBJ databases">
        <authorList>
            <person name="Zhu H."/>
        </authorList>
    </citation>
    <scope>NUCLEOTIDE SEQUENCE [LARGE SCALE GENOMIC DNA]</scope>
    <source>
        <strain evidence="5">K1W22B-1</strain>
    </source>
</reference>
<dbReference type="EMBL" id="QYRP01000002">
    <property type="protein sequence ID" value="RJS47421.1"/>
    <property type="molecule type" value="Genomic_DNA"/>
</dbReference>
<dbReference type="OrthoDB" id="9798761at2"/>
<evidence type="ECO:0000313" key="5">
    <source>
        <dbReference type="Proteomes" id="UP000276542"/>
    </source>
</evidence>
<evidence type="ECO:0000259" key="1">
    <source>
        <dbReference type="Pfam" id="PF03235"/>
    </source>
</evidence>
<evidence type="ECO:0000313" key="4">
    <source>
        <dbReference type="EMBL" id="RJS47421.1"/>
    </source>
</evidence>
<dbReference type="Pfam" id="PF18755">
    <property type="entry name" value="RAMA"/>
    <property type="match status" value="1"/>
</dbReference>
<dbReference type="PANTHER" id="PTHR35149:SF1">
    <property type="entry name" value="DUF5655 DOMAIN-CONTAINING PROTEIN"/>
    <property type="match status" value="1"/>
</dbReference>
<dbReference type="PANTHER" id="PTHR35149">
    <property type="entry name" value="SLL5132 PROTEIN"/>
    <property type="match status" value="1"/>
</dbReference>
<feature type="domain" description="GmrSD restriction endonucleases C-terminal" evidence="2">
    <location>
        <begin position="441"/>
        <end position="583"/>
    </location>
</feature>
<dbReference type="InterPro" id="IPR040843">
    <property type="entry name" value="RAMA"/>
</dbReference>
<dbReference type="InterPro" id="IPR011089">
    <property type="entry name" value="GmrSD_C"/>
</dbReference>
<keyword evidence="5" id="KW-1185">Reference proteome</keyword>
<sequence>MRTDVLTPQAVFYLPQHLVVPLFQRPYVWDEAEQWLPLWQDISRLAELRLRDPYSTPTHFLGAVVLQALESQHGVVPAKNVIDGQQRLTTLQVLIDASAAVFEGRGLDGLAAQFRDLTHNRAYSDVVGASLKLQHTNQDGVAFGEVMDAEPPVVHELLKHTGARIVRAHAFFVDRVEQWLGEGDDVRARADALAHSISQGLQLVVIDLQAQENSQEIFETLNARGTPLTAADLIKNFVFQRLEAEGADTRRAYAEDWPFEEPFWEVEVSVGRYSMSRSSLFLSQWLGSRLGEEVSPRQTFIRFKTYVDYESGSKMGDLLLAIKAQAGLYRGWTEHAAETSRILTRPEMAFYRMSAGGVELLKPAIIWLYDPEMAIPRDVADEVIAMLESWVVRRQLLRLTSADLGRIVAEIIRVNRDTDASLLVERVRGNLTRLNVASNYWPGDDEIRAHLRTEQAYRRYTRGRMRLYLEAVEDHLRGVHKYPQVARAGYPIEHVLPQKWQNNWNVVGLEAELARSEHVHRIGNLTLLTTSLNSTVSNGPWGGQGGKRERLLKHDVMLLNRHFHDKASWDEAAIDERTALLTELLLAVWPIPAGHVGSISDAPQKEAAWVELKHLVAAGLLPAGTVLRPRPGQWDAVEGIVTADGQIEVDGKLYASPSSAGYHVKGGKAANGWTFWRLPNGGQLKDVRAQYRGQSADKPAGFDWSRMHEILEALPAGHWTSYSDLADAVGTAPQPLGTHIARCRQCANAWRVLGSDGRVASGFAWADPADDRDPELLLREEGVTFVNGLADVQHRLDSEALAVLLAADD</sequence>
<evidence type="ECO:0000259" key="2">
    <source>
        <dbReference type="Pfam" id="PF07510"/>
    </source>
</evidence>